<protein>
    <recommendedName>
        <fullName evidence="7">Lipopolysaccharide assembly protein A domain-containing protein</fullName>
    </recommendedName>
</protein>
<dbReference type="InterPro" id="IPR010445">
    <property type="entry name" value="LapA_dom"/>
</dbReference>
<evidence type="ECO:0000256" key="1">
    <source>
        <dbReference type="ARBA" id="ARBA00022475"/>
    </source>
</evidence>
<evidence type="ECO:0000313" key="8">
    <source>
        <dbReference type="EMBL" id="AGP31012.1"/>
    </source>
</evidence>
<dbReference type="GO" id="GO:0005886">
    <property type="term" value="C:plasma membrane"/>
    <property type="evidence" value="ECO:0007669"/>
    <property type="project" value="InterPro"/>
</dbReference>
<dbReference type="RefSeq" id="WP_020441373.1">
    <property type="nucleotide sequence ID" value="NC_021663.1"/>
</dbReference>
<dbReference type="KEGG" id="cter:A606_06825"/>
<dbReference type="STRING" id="1200352.A606_06825"/>
<dbReference type="HOGENOM" id="CLU_134414_1_0_11"/>
<evidence type="ECO:0000256" key="2">
    <source>
        <dbReference type="ARBA" id="ARBA00022692"/>
    </source>
</evidence>
<keyword evidence="9" id="KW-1185">Reference proteome</keyword>
<dbReference type="eggNOG" id="COG5416">
    <property type="taxonomic scope" value="Bacteria"/>
</dbReference>
<dbReference type="Pfam" id="PF06305">
    <property type="entry name" value="LapA_dom"/>
    <property type="match status" value="1"/>
</dbReference>
<dbReference type="Proteomes" id="UP000014809">
    <property type="component" value="Chromosome"/>
</dbReference>
<keyword evidence="1" id="KW-1003">Cell membrane</keyword>
<feature type="compositionally biased region" description="Low complexity" evidence="5">
    <location>
        <begin position="11"/>
        <end position="35"/>
    </location>
</feature>
<sequence>MRNKDADLTGDDGAAGVDATAAETAMETAAETAPEGSAAGQASTPAPTVVPAENGSADVTVTDAPAGAEDHSITRSAAGSTWVALIIGAVILILLLVFILQNGDSVQLKMFIWEWNFPIGVGMLIAAVGGALVTASVGTVRIMQLRRQVKTRS</sequence>
<reference evidence="8 9" key="1">
    <citation type="submission" date="2012-06" db="EMBL/GenBank/DDBJ databases">
        <title>Complete genome sequence of Corynebacterium terpenotabidum Y-11 (=DSM 44721).</title>
        <authorList>
            <person name="Ruckert C."/>
            <person name="Albersmeier A."/>
            <person name="Al-Dilaimi A."/>
            <person name="Szczepanowski R."/>
            <person name="Kalinowski J."/>
        </authorList>
    </citation>
    <scope>NUCLEOTIDE SEQUENCE [LARGE SCALE GENOMIC DNA]</scope>
    <source>
        <strain evidence="8 9">Y-11</strain>
    </source>
</reference>
<evidence type="ECO:0000256" key="4">
    <source>
        <dbReference type="ARBA" id="ARBA00023136"/>
    </source>
</evidence>
<name>S4XD07_9CORY</name>
<feature type="region of interest" description="Disordered" evidence="5">
    <location>
        <begin position="1"/>
        <end position="62"/>
    </location>
</feature>
<evidence type="ECO:0000313" key="9">
    <source>
        <dbReference type="Proteomes" id="UP000014809"/>
    </source>
</evidence>
<proteinExistence type="predicted"/>
<organism evidence="8 9">
    <name type="scientific">Corynebacterium terpenotabidum Y-11</name>
    <dbReference type="NCBI Taxonomy" id="1200352"/>
    <lineage>
        <taxon>Bacteria</taxon>
        <taxon>Bacillati</taxon>
        <taxon>Actinomycetota</taxon>
        <taxon>Actinomycetes</taxon>
        <taxon>Mycobacteriales</taxon>
        <taxon>Corynebacteriaceae</taxon>
        <taxon>Corynebacterium</taxon>
    </lineage>
</organism>
<feature type="transmembrane region" description="Helical" evidence="6">
    <location>
        <begin position="82"/>
        <end position="101"/>
    </location>
</feature>
<dbReference type="AlphaFoldDB" id="S4XD07"/>
<feature type="transmembrane region" description="Helical" evidence="6">
    <location>
        <begin position="121"/>
        <end position="143"/>
    </location>
</feature>
<gene>
    <name evidence="8" type="ORF">A606_06825</name>
</gene>
<evidence type="ECO:0000256" key="3">
    <source>
        <dbReference type="ARBA" id="ARBA00022989"/>
    </source>
</evidence>
<keyword evidence="3 6" id="KW-1133">Transmembrane helix</keyword>
<evidence type="ECO:0000256" key="6">
    <source>
        <dbReference type="SAM" id="Phobius"/>
    </source>
</evidence>
<evidence type="ECO:0000256" key="5">
    <source>
        <dbReference type="SAM" id="MobiDB-lite"/>
    </source>
</evidence>
<keyword evidence="4 6" id="KW-0472">Membrane</keyword>
<feature type="domain" description="Lipopolysaccharide assembly protein A" evidence="7">
    <location>
        <begin position="101"/>
        <end position="150"/>
    </location>
</feature>
<dbReference type="EMBL" id="CP003696">
    <property type="protein sequence ID" value="AGP31012.1"/>
    <property type="molecule type" value="Genomic_DNA"/>
</dbReference>
<dbReference type="PATRIC" id="fig|1200352.3.peg.1392"/>
<evidence type="ECO:0000259" key="7">
    <source>
        <dbReference type="Pfam" id="PF06305"/>
    </source>
</evidence>
<keyword evidence="2 6" id="KW-0812">Transmembrane</keyword>
<accession>S4XD07</accession>